<feature type="non-terminal residue" evidence="2">
    <location>
        <position position="137"/>
    </location>
</feature>
<evidence type="ECO:0000313" key="2">
    <source>
        <dbReference type="EMBL" id="OPX53874.1"/>
    </source>
</evidence>
<comment type="caution">
    <text evidence="2">The sequence shown here is derived from an EMBL/GenBank/DDBJ whole genome shotgun (WGS) entry which is preliminary data.</text>
</comment>
<protein>
    <recommendedName>
        <fullName evidence="1">AMP-dependent synthetase/ligase domain-containing protein</fullName>
    </recommendedName>
</protein>
<dbReference type="RefSeq" id="WP_139776754.1">
    <property type="nucleotide sequence ID" value="NZ_MTSM01000304.1"/>
</dbReference>
<dbReference type="InterPro" id="IPR042099">
    <property type="entry name" value="ANL_N_sf"/>
</dbReference>
<keyword evidence="3" id="KW-1185">Reference proteome</keyword>
<dbReference type="AlphaFoldDB" id="A0A1V4T1N1"/>
<dbReference type="InterPro" id="IPR000873">
    <property type="entry name" value="AMP-dep_synth/lig_dom"/>
</dbReference>
<dbReference type="SUPFAM" id="SSF56801">
    <property type="entry name" value="Acetyl-CoA synthetase-like"/>
    <property type="match status" value="1"/>
</dbReference>
<dbReference type="PROSITE" id="PS00455">
    <property type="entry name" value="AMP_BINDING"/>
    <property type="match status" value="1"/>
</dbReference>
<sequence>SEASGRSEIQLGHIVALGETIDAPPPASFPTGEDPVRMLLYTSGSTGSPKAAQLTESAMRTYWRKAVSDFRGNPATTPPVPRANIGLAFMPMNHVRGQLNVLEALAQGGLLNFTLRRDLSTLFEDIRLARPTVIILV</sequence>
<reference evidence="2 3" key="1">
    <citation type="submission" date="2017-01" db="EMBL/GenBank/DDBJ databases">
        <title>Genome Sequencing of a Marine Spirillum, Oceanospirillum multiglobuliferum ATCC 33336, from Japan.</title>
        <authorList>
            <person name="Carney J.G."/>
            <person name="Trachtenberg A.M."/>
            <person name="Rheaume B.A."/>
            <person name="Linnane J.D."/>
            <person name="Pitts N.L."/>
            <person name="Mykles D.L."/>
            <person name="Maclea K.S."/>
        </authorList>
    </citation>
    <scope>NUCLEOTIDE SEQUENCE [LARGE SCALE GENOMIC DNA]</scope>
    <source>
        <strain evidence="2 3">ATCC 33336</strain>
    </source>
</reference>
<dbReference type="EMBL" id="MTSM01000304">
    <property type="protein sequence ID" value="OPX53874.1"/>
    <property type="molecule type" value="Genomic_DNA"/>
</dbReference>
<dbReference type="InterPro" id="IPR020845">
    <property type="entry name" value="AMP-binding_CS"/>
</dbReference>
<organism evidence="2 3">
    <name type="scientific">Oceanospirillum multiglobuliferum</name>
    <dbReference type="NCBI Taxonomy" id="64969"/>
    <lineage>
        <taxon>Bacteria</taxon>
        <taxon>Pseudomonadati</taxon>
        <taxon>Pseudomonadota</taxon>
        <taxon>Gammaproteobacteria</taxon>
        <taxon>Oceanospirillales</taxon>
        <taxon>Oceanospirillaceae</taxon>
        <taxon>Oceanospirillum</taxon>
    </lineage>
</organism>
<feature type="domain" description="AMP-dependent synthetase/ligase" evidence="1">
    <location>
        <begin position="25"/>
        <end position="137"/>
    </location>
</feature>
<dbReference type="Pfam" id="PF00501">
    <property type="entry name" value="AMP-binding"/>
    <property type="match status" value="1"/>
</dbReference>
<gene>
    <name evidence="2" type="ORF">BTE48_17180</name>
</gene>
<dbReference type="Proteomes" id="UP000191418">
    <property type="component" value="Unassembled WGS sequence"/>
</dbReference>
<evidence type="ECO:0000259" key="1">
    <source>
        <dbReference type="Pfam" id="PF00501"/>
    </source>
</evidence>
<proteinExistence type="predicted"/>
<feature type="non-terminal residue" evidence="2">
    <location>
        <position position="1"/>
    </location>
</feature>
<evidence type="ECO:0000313" key="3">
    <source>
        <dbReference type="Proteomes" id="UP000191418"/>
    </source>
</evidence>
<dbReference type="Gene3D" id="3.40.50.12780">
    <property type="entry name" value="N-terminal domain of ligase-like"/>
    <property type="match status" value="1"/>
</dbReference>
<name>A0A1V4T1N1_9GAMM</name>
<accession>A0A1V4T1N1</accession>